<dbReference type="Gramene" id="Pp3c14_22420V3.3">
    <property type="protein sequence ID" value="PAC:32963196.CDS.1"/>
    <property type="gene ID" value="Pp3c14_22420"/>
</dbReference>
<keyword evidence="4" id="KW-1185">Reference proteome</keyword>
<dbReference type="RefSeq" id="XP_024393889.1">
    <property type="nucleotide sequence ID" value="XM_024538121.2"/>
</dbReference>
<reference evidence="2 4" key="2">
    <citation type="journal article" date="2018" name="Plant J.">
        <title>The Physcomitrella patens chromosome-scale assembly reveals moss genome structure and evolution.</title>
        <authorList>
            <person name="Lang D."/>
            <person name="Ullrich K.K."/>
            <person name="Murat F."/>
            <person name="Fuchs J."/>
            <person name="Jenkins J."/>
            <person name="Haas F.B."/>
            <person name="Piednoel M."/>
            <person name="Gundlach H."/>
            <person name="Van Bel M."/>
            <person name="Meyberg R."/>
            <person name="Vives C."/>
            <person name="Morata J."/>
            <person name="Symeonidi A."/>
            <person name="Hiss M."/>
            <person name="Muchero W."/>
            <person name="Kamisugi Y."/>
            <person name="Saleh O."/>
            <person name="Blanc G."/>
            <person name="Decker E.L."/>
            <person name="van Gessel N."/>
            <person name="Grimwood J."/>
            <person name="Hayes R.D."/>
            <person name="Graham S.W."/>
            <person name="Gunter L.E."/>
            <person name="McDaniel S.F."/>
            <person name="Hoernstein S.N.W."/>
            <person name="Larsson A."/>
            <person name="Li F.W."/>
            <person name="Perroud P.F."/>
            <person name="Phillips J."/>
            <person name="Ranjan P."/>
            <person name="Rokshar D.S."/>
            <person name="Rothfels C.J."/>
            <person name="Schneider L."/>
            <person name="Shu S."/>
            <person name="Stevenson D.W."/>
            <person name="Thummler F."/>
            <person name="Tillich M."/>
            <person name="Villarreal Aguilar J.C."/>
            <person name="Widiez T."/>
            <person name="Wong G.K."/>
            <person name="Wymore A."/>
            <person name="Zhang Y."/>
            <person name="Zimmer A.D."/>
            <person name="Quatrano R.S."/>
            <person name="Mayer K.F.X."/>
            <person name="Goodstein D."/>
            <person name="Casacuberta J.M."/>
            <person name="Vandepoele K."/>
            <person name="Reski R."/>
            <person name="Cuming A.C."/>
            <person name="Tuskan G.A."/>
            <person name="Maumus F."/>
            <person name="Salse J."/>
            <person name="Schmutz J."/>
            <person name="Rensing S.A."/>
        </authorList>
    </citation>
    <scope>NUCLEOTIDE SEQUENCE [LARGE SCALE GENOMIC DNA]</scope>
    <source>
        <strain evidence="3 4">cv. Gransden 2004</strain>
    </source>
</reference>
<accession>A0A2K1JIX0</accession>
<feature type="compositionally biased region" description="Polar residues" evidence="1">
    <location>
        <begin position="13"/>
        <end position="41"/>
    </location>
</feature>
<dbReference type="RefSeq" id="XP_024393891.1">
    <property type="nucleotide sequence ID" value="XM_024538123.2"/>
</dbReference>
<dbReference type="RefSeq" id="XP_024393898.1">
    <property type="nucleotide sequence ID" value="XM_024538130.2"/>
</dbReference>
<dbReference type="RefSeq" id="XP_024393902.1">
    <property type="nucleotide sequence ID" value="XM_024538134.2"/>
</dbReference>
<feature type="region of interest" description="Disordered" evidence="1">
    <location>
        <begin position="1"/>
        <end position="43"/>
    </location>
</feature>
<dbReference type="AlphaFoldDB" id="A0A2K1JIX0"/>
<organism evidence="2">
    <name type="scientific">Physcomitrium patens</name>
    <name type="common">Spreading-leaved earth moss</name>
    <name type="synonym">Physcomitrella patens</name>
    <dbReference type="NCBI Taxonomy" id="3218"/>
    <lineage>
        <taxon>Eukaryota</taxon>
        <taxon>Viridiplantae</taxon>
        <taxon>Streptophyta</taxon>
        <taxon>Embryophyta</taxon>
        <taxon>Bryophyta</taxon>
        <taxon>Bryophytina</taxon>
        <taxon>Bryopsida</taxon>
        <taxon>Funariidae</taxon>
        <taxon>Funariales</taxon>
        <taxon>Funariaceae</taxon>
        <taxon>Physcomitrium</taxon>
    </lineage>
</organism>
<evidence type="ECO:0000313" key="4">
    <source>
        <dbReference type="Proteomes" id="UP000006727"/>
    </source>
</evidence>
<dbReference type="RefSeq" id="XP_024393888.1">
    <property type="nucleotide sequence ID" value="XM_024538120.2"/>
</dbReference>
<dbReference type="RefSeq" id="XP_024393906.1">
    <property type="nucleotide sequence ID" value="XM_024538138.2"/>
</dbReference>
<dbReference type="EMBL" id="ABEU02000014">
    <property type="protein sequence ID" value="PNR41479.1"/>
    <property type="molecule type" value="Genomic_DNA"/>
</dbReference>
<dbReference type="RefSeq" id="XP_024393896.1">
    <property type="nucleotide sequence ID" value="XM_024538128.2"/>
</dbReference>
<name>A0A2K1JIX0_PHYPA</name>
<dbReference type="RefSeq" id="XP_073394602.1">
    <property type="nucleotide sequence ID" value="XM_073538501.1"/>
</dbReference>
<dbReference type="RefSeq" id="XP_024393890.1">
    <property type="nucleotide sequence ID" value="XM_024538122.2"/>
</dbReference>
<evidence type="ECO:0000313" key="3">
    <source>
        <dbReference type="EnsemblPlants" id="PAC:32963195.CDS.1"/>
    </source>
</evidence>
<dbReference type="RefSeq" id="XP_073394601.1">
    <property type="nucleotide sequence ID" value="XM_073538500.1"/>
</dbReference>
<sequence length="229" mass="24843">MDEPLSPHFTSPPVYSQKFSSSPSTASPNENGQTINNSSLNGKVILAAREGKVERTLSQEGMGQNGFASPRPGWQNGRILNQQVDGVSLPPAGNGESPQSSHVHNVEGRRKMENKAWGAQENVADLCRQSERMNAHGAGQQPQHHLQERFNDSMPRASSVRPSSTGLTRNTVQANNYTSRWSTFSPTSMSRASQSPTRGASVNYSPKMVTGQSNSLMLQQAQAHMAQAQ</sequence>
<dbReference type="EnsemblPlants" id="Pp3c14_22420V3.1">
    <property type="protein sequence ID" value="PAC:32963195.CDS.1"/>
    <property type="gene ID" value="Pp3c14_22420"/>
</dbReference>
<reference evidence="3" key="3">
    <citation type="submission" date="2020-12" db="UniProtKB">
        <authorList>
            <consortium name="EnsemblPlants"/>
        </authorList>
    </citation>
    <scope>IDENTIFICATION</scope>
</reference>
<dbReference type="Gramene" id="Pp3c14_22420V3.1">
    <property type="protein sequence ID" value="PAC:32963195.CDS.1"/>
    <property type="gene ID" value="Pp3c14_22420"/>
</dbReference>
<dbReference type="RefSeq" id="XP_024393893.1">
    <property type="nucleotide sequence ID" value="XM_024538125.2"/>
</dbReference>
<dbReference type="RefSeq" id="XP_073394604.1">
    <property type="nucleotide sequence ID" value="XM_073538503.1"/>
</dbReference>
<dbReference type="RefSeq" id="XP_024393901.1">
    <property type="nucleotide sequence ID" value="XM_024538133.2"/>
</dbReference>
<feature type="region of interest" description="Disordered" evidence="1">
    <location>
        <begin position="56"/>
        <end position="106"/>
    </location>
</feature>
<evidence type="ECO:0000256" key="1">
    <source>
        <dbReference type="SAM" id="MobiDB-lite"/>
    </source>
</evidence>
<dbReference type="GeneID" id="112291108"/>
<dbReference type="PaxDb" id="3218-PP1S34_398V6.1"/>
<gene>
    <name evidence="3" type="primary">LOC112291108</name>
    <name evidence="2" type="ORF">PHYPA_018882</name>
</gene>
<evidence type="ECO:0000313" key="2">
    <source>
        <dbReference type="EMBL" id="PNR41479.1"/>
    </source>
</evidence>
<protein>
    <submittedName>
        <fullName evidence="2 3">Uncharacterized protein</fullName>
    </submittedName>
</protein>
<dbReference type="RefSeq" id="XP_024393886.1">
    <property type="nucleotide sequence ID" value="XM_024538118.2"/>
</dbReference>
<proteinExistence type="predicted"/>
<dbReference type="RefSeq" id="XP_024393905.1">
    <property type="nucleotide sequence ID" value="XM_024538137.2"/>
</dbReference>
<dbReference type="EnsemblPlants" id="Pp3c14_22420V3.3">
    <property type="protein sequence ID" value="PAC:32963196.CDS.1"/>
    <property type="gene ID" value="Pp3c14_22420"/>
</dbReference>
<dbReference type="KEGG" id="ppp:112291108"/>
<dbReference type="RefSeq" id="XP_024393908.1">
    <property type="nucleotide sequence ID" value="XM_024538140.2"/>
</dbReference>
<reference evidence="2 4" key="1">
    <citation type="journal article" date="2008" name="Science">
        <title>The Physcomitrella genome reveals evolutionary insights into the conquest of land by plants.</title>
        <authorList>
            <person name="Rensing S."/>
            <person name="Lang D."/>
            <person name="Zimmer A."/>
            <person name="Terry A."/>
            <person name="Salamov A."/>
            <person name="Shapiro H."/>
            <person name="Nishiyama T."/>
            <person name="Perroud P.-F."/>
            <person name="Lindquist E."/>
            <person name="Kamisugi Y."/>
            <person name="Tanahashi T."/>
            <person name="Sakakibara K."/>
            <person name="Fujita T."/>
            <person name="Oishi K."/>
            <person name="Shin-I T."/>
            <person name="Kuroki Y."/>
            <person name="Toyoda A."/>
            <person name="Suzuki Y."/>
            <person name="Hashimoto A."/>
            <person name="Yamaguchi K."/>
            <person name="Sugano A."/>
            <person name="Kohara Y."/>
            <person name="Fujiyama A."/>
            <person name="Anterola A."/>
            <person name="Aoki S."/>
            <person name="Ashton N."/>
            <person name="Barbazuk W.B."/>
            <person name="Barker E."/>
            <person name="Bennetzen J."/>
            <person name="Bezanilla M."/>
            <person name="Blankenship R."/>
            <person name="Cho S.H."/>
            <person name="Dutcher S."/>
            <person name="Estelle M."/>
            <person name="Fawcett J.A."/>
            <person name="Gundlach H."/>
            <person name="Hanada K."/>
            <person name="Heyl A."/>
            <person name="Hicks K.A."/>
            <person name="Hugh J."/>
            <person name="Lohr M."/>
            <person name="Mayer K."/>
            <person name="Melkozernov A."/>
            <person name="Murata T."/>
            <person name="Nelson D."/>
            <person name="Pils B."/>
            <person name="Prigge M."/>
            <person name="Reiss B."/>
            <person name="Renner T."/>
            <person name="Rombauts S."/>
            <person name="Rushton P."/>
            <person name="Sanderfoot A."/>
            <person name="Schween G."/>
            <person name="Shiu S.-H."/>
            <person name="Stueber K."/>
            <person name="Theodoulou F.L."/>
            <person name="Tu H."/>
            <person name="Van de Peer Y."/>
            <person name="Verrier P.J."/>
            <person name="Waters E."/>
            <person name="Wood A."/>
            <person name="Yang L."/>
            <person name="Cove D."/>
            <person name="Cuming A."/>
            <person name="Hasebe M."/>
            <person name="Lucas S."/>
            <person name="Mishler D.B."/>
            <person name="Reski R."/>
            <person name="Grigoriev I."/>
            <person name="Quatrano R.S."/>
            <person name="Boore J.L."/>
        </authorList>
    </citation>
    <scope>NUCLEOTIDE SEQUENCE [LARGE SCALE GENOMIC DNA]</scope>
    <source>
        <strain evidence="3 4">cv. Gransden 2004</strain>
    </source>
</reference>
<dbReference type="RefSeq" id="XP_073394603.1">
    <property type="nucleotide sequence ID" value="XM_073538502.1"/>
</dbReference>
<feature type="region of interest" description="Disordered" evidence="1">
    <location>
        <begin position="178"/>
        <end position="208"/>
    </location>
</feature>
<dbReference type="Proteomes" id="UP000006727">
    <property type="component" value="Chromosome 14"/>
</dbReference>
<dbReference type="RefSeq" id="XP_024393887.1">
    <property type="nucleotide sequence ID" value="XM_024538119.2"/>
</dbReference>